<dbReference type="Gene3D" id="3.40.50.12650">
    <property type="match status" value="1"/>
</dbReference>
<sequence length="867" mass="97519">MTVSLIDANHCPGAVMFLFVGYFGTILYTGDFRYTPVMFIDTPLSSNPPVDVLYLDNTYCHPNCQFLSRDQAKSKIFQIIAAHPEHDILLGMNSLGKEDLLVDIAMEFETWIVVTPTRLEMLKLLELPDVFTDDRQAGRIRLAPSPRISKEYLTKLDESYPTIAIIPTALYTGVDFDPYANMDNVFIVPYSDHSAYPELHEFVSRVRPKSIVPIVQGSARGILGSSLEERAILSCFDEYLDPVPQKEIKIPPSVQKIMMSRNFVDTAIPAVLRRKNSGILQRKRERDKMCIKESRKVKGVVFSSQESPDMKRKEPRDQALADNEDKNITSQYDSDKLANSKENEKDENPAIGDGCDQVHVAVEQSNCHLESKNSNLDANTTFITAKCPLPHIKTWHKKDKACQTKDPYYDINCVIESPSNEEADKYNKDTTLSPPDLSSNSSDVESGIETDSSENNSTISLSDDRNVPCSDVGSNKASHCPESNKVEKSACIKHHCTLDVTPNNPDVTSDRPDVTPHHPYVTSHSPDMTSHRPYVTSQPCEIPQQATVKSKESTVDKKHPSSLTFLAKHHKKNPNCQTKDRVLKEEKWLTTDDMGQGKTKRLSSLKIINQARTKMNQVNDLCIAEQESPSEDTFKPSNSITECAKERPAEGESLEYDTTDSCLAFTTKVHQSNDKLSHVSYITRKRKEQPTILQFLHSNQKRTKVEKEIGTNVKPLRTAKRSLNYDKDIPRNHSVQLNTSLQTKTEKSSADTPRKKCVISVGESSGDYKEHAVDHFLLPKSKSEATGSKARLEQNQMGDDKSWLDTSVPKWSKADGDGDVDFFTVNELGKTNKKNGLTDSEPVISVIPQSTKMGRRRKFHQILNEYL</sequence>
<dbReference type="GO" id="GO:0036297">
    <property type="term" value="P:interstrand cross-link repair"/>
    <property type="evidence" value="ECO:0007669"/>
    <property type="project" value="TreeGrafter"/>
</dbReference>
<dbReference type="InterPro" id="IPR036866">
    <property type="entry name" value="RibonucZ/Hydroxyglut_hydro"/>
</dbReference>
<evidence type="ECO:0000256" key="4">
    <source>
        <dbReference type="ARBA" id="ARBA00010304"/>
    </source>
</evidence>
<evidence type="ECO:0000256" key="16">
    <source>
        <dbReference type="ARBA" id="ARBA00042738"/>
    </source>
</evidence>
<dbReference type="GO" id="GO:0008800">
    <property type="term" value="F:beta-lactamase activity"/>
    <property type="evidence" value="ECO:0007669"/>
    <property type="project" value="UniProtKB-EC"/>
</dbReference>
<keyword evidence="6" id="KW-0158">Chromosome</keyword>
<feature type="region of interest" description="Disordered" evidence="17">
    <location>
        <begin position="421"/>
        <end position="467"/>
    </location>
</feature>
<evidence type="ECO:0000256" key="1">
    <source>
        <dbReference type="ARBA" id="ARBA00001526"/>
    </source>
</evidence>
<evidence type="ECO:0000313" key="20">
    <source>
        <dbReference type="RefSeq" id="XP_013386026.1"/>
    </source>
</evidence>
<dbReference type="GO" id="GO:0005634">
    <property type="term" value="C:nucleus"/>
    <property type="evidence" value="ECO:0007669"/>
    <property type="project" value="UniProtKB-SubCell"/>
</dbReference>
<dbReference type="Proteomes" id="UP000085678">
    <property type="component" value="Unplaced"/>
</dbReference>
<feature type="compositionally biased region" description="Basic and acidic residues" evidence="17">
    <location>
        <begin position="308"/>
        <end position="348"/>
    </location>
</feature>
<dbReference type="PANTHER" id="PTHR23240">
    <property type="entry name" value="DNA CROSS-LINK REPAIR PROTEIN PSO2/SNM1-RELATED"/>
    <property type="match status" value="1"/>
</dbReference>
<evidence type="ECO:0000256" key="14">
    <source>
        <dbReference type="ARBA" id="ARBA00039555"/>
    </source>
</evidence>
<keyword evidence="7" id="KW-0540">Nuclease</keyword>
<dbReference type="GO" id="GO:0035312">
    <property type="term" value="F:5'-3' DNA exonuclease activity"/>
    <property type="evidence" value="ECO:0007669"/>
    <property type="project" value="TreeGrafter"/>
</dbReference>
<dbReference type="EC" id="3.5.2.6" evidence="5"/>
<proteinExistence type="inferred from homology"/>
<organism evidence="19 20">
    <name type="scientific">Lingula anatina</name>
    <name type="common">Brachiopod</name>
    <name type="synonym">Lingula unguis</name>
    <dbReference type="NCBI Taxonomy" id="7574"/>
    <lineage>
        <taxon>Eukaryota</taxon>
        <taxon>Metazoa</taxon>
        <taxon>Spiralia</taxon>
        <taxon>Lophotrochozoa</taxon>
        <taxon>Brachiopoda</taxon>
        <taxon>Linguliformea</taxon>
        <taxon>Lingulata</taxon>
        <taxon>Lingulida</taxon>
        <taxon>Linguloidea</taxon>
        <taxon>Lingulidae</taxon>
        <taxon>Lingula</taxon>
    </lineage>
</organism>
<evidence type="ECO:0000256" key="3">
    <source>
        <dbReference type="ARBA" id="ARBA00004574"/>
    </source>
</evidence>
<evidence type="ECO:0000256" key="10">
    <source>
        <dbReference type="ARBA" id="ARBA00022839"/>
    </source>
</evidence>
<dbReference type="OrthoDB" id="262529at2759"/>
<evidence type="ECO:0000256" key="6">
    <source>
        <dbReference type="ARBA" id="ARBA00022454"/>
    </source>
</evidence>
<keyword evidence="13" id="KW-0539">Nucleus</keyword>
<keyword evidence="12" id="KW-0234">DNA repair</keyword>
<keyword evidence="9" id="KW-0378">Hydrolase</keyword>
<dbReference type="GO" id="GO:0006303">
    <property type="term" value="P:double-strand break repair via nonhomologous end joining"/>
    <property type="evidence" value="ECO:0007669"/>
    <property type="project" value="TreeGrafter"/>
</dbReference>
<dbReference type="GO" id="GO:0003684">
    <property type="term" value="F:damaged DNA binding"/>
    <property type="evidence" value="ECO:0007669"/>
    <property type="project" value="TreeGrafter"/>
</dbReference>
<gene>
    <name evidence="20" type="primary">LOC106155645</name>
</gene>
<evidence type="ECO:0000256" key="13">
    <source>
        <dbReference type="ARBA" id="ARBA00023242"/>
    </source>
</evidence>
<dbReference type="FunFam" id="3.40.50.12650:FF:000003">
    <property type="entry name" value="DNA cross-link repair 1B"/>
    <property type="match status" value="1"/>
</dbReference>
<comment type="catalytic activity">
    <reaction evidence="1">
        <text>a beta-lactam + H2O = a substituted beta-amino acid</text>
        <dbReference type="Rhea" id="RHEA:20401"/>
        <dbReference type="ChEBI" id="CHEBI:15377"/>
        <dbReference type="ChEBI" id="CHEBI:35627"/>
        <dbReference type="ChEBI" id="CHEBI:140347"/>
        <dbReference type="EC" id="3.5.2.6"/>
    </reaction>
</comment>
<dbReference type="GeneID" id="106155645"/>
<evidence type="ECO:0000256" key="15">
    <source>
        <dbReference type="ARBA" id="ARBA00041693"/>
    </source>
</evidence>
<accession>A0A1S3HKN2</accession>
<evidence type="ECO:0000256" key="11">
    <source>
        <dbReference type="ARBA" id="ARBA00022895"/>
    </source>
</evidence>
<evidence type="ECO:0000256" key="2">
    <source>
        <dbReference type="ARBA" id="ARBA00004123"/>
    </source>
</evidence>
<reference evidence="20" key="1">
    <citation type="submission" date="2025-08" db="UniProtKB">
        <authorList>
            <consortium name="RefSeq"/>
        </authorList>
    </citation>
    <scope>IDENTIFICATION</scope>
    <source>
        <tissue evidence="20">Gonads</tissue>
    </source>
</reference>
<dbReference type="SUPFAM" id="SSF56281">
    <property type="entry name" value="Metallo-hydrolase/oxidoreductase"/>
    <property type="match status" value="1"/>
</dbReference>
<dbReference type="RefSeq" id="XP_013386026.1">
    <property type="nucleotide sequence ID" value="XM_013530572.1"/>
</dbReference>
<evidence type="ECO:0000259" key="18">
    <source>
        <dbReference type="Pfam" id="PF07522"/>
    </source>
</evidence>
<evidence type="ECO:0000256" key="9">
    <source>
        <dbReference type="ARBA" id="ARBA00022801"/>
    </source>
</evidence>
<dbReference type="Pfam" id="PF07522">
    <property type="entry name" value="DRMBL"/>
    <property type="match status" value="1"/>
</dbReference>
<evidence type="ECO:0000256" key="7">
    <source>
        <dbReference type="ARBA" id="ARBA00022722"/>
    </source>
</evidence>
<name>A0A1S3HKN2_LINAN</name>
<dbReference type="AlphaFoldDB" id="A0A1S3HKN2"/>
<evidence type="ECO:0000256" key="8">
    <source>
        <dbReference type="ARBA" id="ARBA00022763"/>
    </source>
</evidence>
<keyword evidence="19" id="KW-1185">Reference proteome</keyword>
<protein>
    <recommendedName>
        <fullName evidence="14">5' exonuclease Apollo</fullName>
        <ecNumber evidence="5">3.5.2.6</ecNumber>
    </recommendedName>
    <alternativeName>
        <fullName evidence="15">DNA cross-link repair 1B protein</fullName>
    </alternativeName>
    <alternativeName>
        <fullName evidence="16">SNM1 homolog B</fullName>
    </alternativeName>
</protein>
<feature type="region of interest" description="Disordered" evidence="17">
    <location>
        <begin position="299"/>
        <end position="353"/>
    </location>
</feature>
<dbReference type="GO" id="GO:0000781">
    <property type="term" value="C:chromosome, telomeric region"/>
    <property type="evidence" value="ECO:0007669"/>
    <property type="project" value="UniProtKB-SubCell"/>
</dbReference>
<comment type="subcellular location">
    <subcellularLocation>
        <location evidence="3">Chromosome</location>
        <location evidence="3">Telomere</location>
    </subcellularLocation>
    <subcellularLocation>
        <location evidence="2">Nucleus</location>
    </subcellularLocation>
</comment>
<feature type="domain" description="DNA repair metallo-beta-lactamase" evidence="18">
    <location>
        <begin position="127"/>
        <end position="216"/>
    </location>
</feature>
<comment type="similarity">
    <text evidence="4">Belongs to the DNA repair metallo-beta-lactamase (DRMBL) family.</text>
</comment>
<evidence type="ECO:0000256" key="12">
    <source>
        <dbReference type="ARBA" id="ARBA00023204"/>
    </source>
</evidence>
<evidence type="ECO:0000313" key="19">
    <source>
        <dbReference type="Proteomes" id="UP000085678"/>
    </source>
</evidence>
<keyword evidence="10" id="KW-0269">Exonuclease</keyword>
<keyword evidence="11" id="KW-0779">Telomere</keyword>
<feature type="compositionally biased region" description="Low complexity" evidence="17">
    <location>
        <begin position="430"/>
        <end position="443"/>
    </location>
</feature>
<dbReference type="InterPro" id="IPR011084">
    <property type="entry name" value="DRMBL"/>
</dbReference>
<feature type="region of interest" description="Disordered" evidence="17">
    <location>
        <begin position="548"/>
        <end position="575"/>
    </location>
</feature>
<dbReference type="GO" id="GO:0000723">
    <property type="term" value="P:telomere maintenance"/>
    <property type="evidence" value="ECO:0007669"/>
    <property type="project" value="TreeGrafter"/>
</dbReference>
<evidence type="ECO:0000256" key="17">
    <source>
        <dbReference type="SAM" id="MobiDB-lite"/>
    </source>
</evidence>
<dbReference type="PANTHER" id="PTHR23240:SF26">
    <property type="entry name" value="5' EXONUCLEASE APOLLO"/>
    <property type="match status" value="1"/>
</dbReference>
<evidence type="ECO:0000256" key="5">
    <source>
        <dbReference type="ARBA" id="ARBA00012865"/>
    </source>
</evidence>
<feature type="compositionally biased region" description="Basic and acidic residues" evidence="17">
    <location>
        <begin position="549"/>
        <end position="559"/>
    </location>
</feature>
<keyword evidence="8" id="KW-0227">DNA damage</keyword>